<protein>
    <submittedName>
        <fullName evidence="2">Uncharacterized protein</fullName>
    </submittedName>
</protein>
<keyword evidence="3" id="KW-1185">Reference proteome</keyword>
<gene>
    <name evidence="2" type="ORF">D0Y96_15645</name>
</gene>
<dbReference type="EMBL" id="QVQT01000005">
    <property type="protein sequence ID" value="RFU15860.1"/>
    <property type="molecule type" value="Genomic_DNA"/>
</dbReference>
<accession>A0A372ILN9</accession>
<name>A0A372ILN9_9BACT</name>
<dbReference type="AlphaFoldDB" id="A0A372ILN9"/>
<organism evidence="2 3">
    <name type="scientific">Paracidobacterium acidisoli</name>
    <dbReference type="NCBI Taxonomy" id="2303751"/>
    <lineage>
        <taxon>Bacteria</taxon>
        <taxon>Pseudomonadati</taxon>
        <taxon>Acidobacteriota</taxon>
        <taxon>Terriglobia</taxon>
        <taxon>Terriglobales</taxon>
        <taxon>Acidobacteriaceae</taxon>
        <taxon>Paracidobacterium</taxon>
    </lineage>
</organism>
<reference evidence="2 3" key="1">
    <citation type="submission" date="2018-08" db="EMBL/GenBank/DDBJ databases">
        <title>Acidipila sp. 4G-K13, an acidobacterium isolated from forest soil.</title>
        <authorList>
            <person name="Gao Z.-H."/>
            <person name="Qiu L.-H."/>
        </authorList>
    </citation>
    <scope>NUCLEOTIDE SEQUENCE [LARGE SCALE GENOMIC DNA]</scope>
    <source>
        <strain evidence="2 3">4G-K13</strain>
    </source>
</reference>
<evidence type="ECO:0000256" key="1">
    <source>
        <dbReference type="SAM" id="Phobius"/>
    </source>
</evidence>
<feature type="transmembrane region" description="Helical" evidence="1">
    <location>
        <begin position="7"/>
        <end position="24"/>
    </location>
</feature>
<sequence>MSTDRKLAWAALILGVAGLIPLIHESARTATAVALVILIAVIALGFIEWKMNRTVLTTTCLAKKVILKDSSGRAAVLRRTQTVRVNFGSVDQLWFRNMVADGQLGPVRIDGCAPSQITSMGCLQSYAIHLKPALNRGDERTITLECEVYDSFLDDHEGLLHEVALDTRKVELEVELPENRPCRNASLMLEAGGEPARTLEKPLIYNGGRCIRSVIKNPKTGFTYHLHWDW</sequence>
<evidence type="ECO:0000313" key="3">
    <source>
        <dbReference type="Proteomes" id="UP000264702"/>
    </source>
</evidence>
<feature type="transmembrane region" description="Helical" evidence="1">
    <location>
        <begin position="30"/>
        <end position="47"/>
    </location>
</feature>
<evidence type="ECO:0000313" key="2">
    <source>
        <dbReference type="EMBL" id="RFU15860.1"/>
    </source>
</evidence>
<keyword evidence="1" id="KW-0472">Membrane</keyword>
<dbReference type="RefSeq" id="WP_117301711.1">
    <property type="nucleotide sequence ID" value="NZ_QVQT02000005.1"/>
</dbReference>
<keyword evidence="1" id="KW-1133">Transmembrane helix</keyword>
<comment type="caution">
    <text evidence="2">The sequence shown here is derived from an EMBL/GenBank/DDBJ whole genome shotgun (WGS) entry which is preliminary data.</text>
</comment>
<keyword evidence="1" id="KW-0812">Transmembrane</keyword>
<proteinExistence type="predicted"/>
<dbReference type="Proteomes" id="UP000264702">
    <property type="component" value="Unassembled WGS sequence"/>
</dbReference>